<dbReference type="Proteomes" id="UP000682005">
    <property type="component" value="Chromosome 2"/>
</dbReference>
<proteinExistence type="predicted"/>
<sequence>MIRMNHEMAMLLDTVKEYDDTPVQQACCDVLGKVRQVGDCVVYDECGALDGKTISEEEITKRYGDRTGFEMWHNEIRLSRYERFNIGCVLPFLEAVKERMKALFPRQFCYIVYVTGTQDVDFRFHVYREEEGMWLDEDIEQVAEPLLYDLDSEQVAVLG</sequence>
<organism evidence="1 2">
    <name type="scientific">Prevotella fusca JCM 17724</name>
    <dbReference type="NCBI Taxonomy" id="1236517"/>
    <lineage>
        <taxon>Bacteria</taxon>
        <taxon>Pseudomonadati</taxon>
        <taxon>Bacteroidota</taxon>
        <taxon>Bacteroidia</taxon>
        <taxon>Bacteroidales</taxon>
        <taxon>Prevotellaceae</taxon>
        <taxon>Prevotella</taxon>
    </lineage>
</organism>
<protein>
    <submittedName>
        <fullName evidence="1">Uncharacterized protein</fullName>
    </submittedName>
</protein>
<keyword evidence="2" id="KW-1185">Reference proteome</keyword>
<accession>A0ABX7XXH9</accession>
<evidence type="ECO:0000313" key="2">
    <source>
        <dbReference type="Proteomes" id="UP000682005"/>
    </source>
</evidence>
<dbReference type="EMBL" id="CP072369">
    <property type="protein sequence ID" value="QUB86150.1"/>
    <property type="molecule type" value="Genomic_DNA"/>
</dbReference>
<name>A0ABX7XXH9_9BACT</name>
<reference evidence="1 2" key="1">
    <citation type="submission" date="2021-03" db="EMBL/GenBank/DDBJ databases">
        <title>Human Oral Microbial Genomes.</title>
        <authorList>
            <person name="Johnston C.D."/>
            <person name="Chen T."/>
            <person name="Dewhirst F.E."/>
        </authorList>
    </citation>
    <scope>NUCLEOTIDE SEQUENCE [LARGE SCALE GENOMIC DNA]</scope>
    <source>
        <strain evidence="1 2">W1435</strain>
    </source>
</reference>
<evidence type="ECO:0000313" key="1">
    <source>
        <dbReference type="EMBL" id="QUB86150.1"/>
    </source>
</evidence>
<gene>
    <name evidence="1" type="ORF">J5A51_02490</name>
</gene>
<dbReference type="RefSeq" id="WP_148301624.1">
    <property type="nucleotide sequence ID" value="NZ_BAKO01000040.1"/>
</dbReference>